<accession>A0ABU4W3V5</accession>
<dbReference type="Proteomes" id="UP001277561">
    <property type="component" value="Unassembled WGS sequence"/>
</dbReference>
<protein>
    <submittedName>
        <fullName evidence="1">Uncharacterized protein</fullName>
    </submittedName>
</protein>
<proteinExistence type="predicted"/>
<name>A0ABU4W3V5_9HYPH</name>
<comment type="caution">
    <text evidence="1">The sequence shown here is derived from an EMBL/GenBank/DDBJ whole genome shotgun (WGS) entry which is preliminary data.</text>
</comment>
<sequence>MRLYQALEHLKERRFKAMEPWEPGALEQFVSHLQKAAPTCAEFSFSFLDPESADDTLQTFTDFSNELWDAGIAPIPHDSFWISWDQKVSADVVHMAAYCERILDGTGKPASLSVRSMYETKRRDGVIFLNQHGFKAIGDHKHILVSDAQNPSTMHLTDLGFEVAAALIGALATPQAIRRDEPAPVKLNKQRLQKGREPIGPMVVIDIRASQQAAAAKRGEGSYTVRPHWRRGHIRHLADGRLIPIPPCCVNMEAGVPLKPEYVIKA</sequence>
<organism evidence="1 2">
    <name type="scientific">Agrobacterium rosae</name>
    <dbReference type="NCBI Taxonomy" id="1972867"/>
    <lineage>
        <taxon>Bacteria</taxon>
        <taxon>Pseudomonadati</taxon>
        <taxon>Pseudomonadota</taxon>
        <taxon>Alphaproteobacteria</taxon>
        <taxon>Hyphomicrobiales</taxon>
        <taxon>Rhizobiaceae</taxon>
        <taxon>Rhizobium/Agrobacterium group</taxon>
        <taxon>Agrobacterium</taxon>
    </lineage>
</organism>
<dbReference type="EMBL" id="JAVRAD010000017">
    <property type="protein sequence ID" value="MDX8332421.1"/>
    <property type="molecule type" value="Genomic_DNA"/>
</dbReference>
<keyword evidence="2" id="KW-1185">Reference proteome</keyword>
<dbReference type="InterPro" id="IPR058915">
    <property type="entry name" value="AcrVA2-like"/>
</dbReference>
<reference evidence="1" key="1">
    <citation type="journal article" date="2023" name="Phytobiomes J">
        <title>Deciphering the key players within the bacterial microbiota associated with aerial crown gall tumors on rhododendron: Insights into the gallobiome.</title>
        <authorList>
            <person name="Kuzmanovic N."/>
            <person name="Nesme J."/>
            <person name="Wolf J."/>
            <person name="Neumann-Schaal M."/>
            <person name="Petersen J."/>
            <person name="Fernandez-Gnecco G."/>
            <person name="Sproeer C."/>
            <person name="Bunk B."/>
            <person name="Overmann J."/>
            <person name="Sorensen S.J."/>
            <person name="Idczak E."/>
            <person name="Smalla K."/>
        </authorList>
    </citation>
    <scope>NUCLEOTIDE SEQUENCE [LARGE SCALE GENOMIC DNA]</scope>
    <source>
        <strain evidence="1">Rho-14.1</strain>
    </source>
</reference>
<dbReference type="Pfam" id="PF26125">
    <property type="entry name" value="AcrVA2-like"/>
    <property type="match status" value="1"/>
</dbReference>
<evidence type="ECO:0000313" key="2">
    <source>
        <dbReference type="Proteomes" id="UP001277561"/>
    </source>
</evidence>
<evidence type="ECO:0000313" key="1">
    <source>
        <dbReference type="EMBL" id="MDX8332421.1"/>
    </source>
</evidence>
<gene>
    <name evidence="1" type="ORF">RMS29_24745</name>
</gene>